<dbReference type="EMBL" id="FCNY02000010">
    <property type="protein sequence ID" value="SAL52190.1"/>
    <property type="molecule type" value="Genomic_DNA"/>
</dbReference>
<evidence type="ECO:0000313" key="2">
    <source>
        <dbReference type="Proteomes" id="UP000054740"/>
    </source>
</evidence>
<organism evidence="1 2">
    <name type="scientific">Caballeronia cordobensis</name>
    <name type="common">Burkholderia cordobensis</name>
    <dbReference type="NCBI Taxonomy" id="1353886"/>
    <lineage>
        <taxon>Bacteria</taxon>
        <taxon>Pseudomonadati</taxon>
        <taxon>Pseudomonadota</taxon>
        <taxon>Betaproteobacteria</taxon>
        <taxon>Burkholderiales</taxon>
        <taxon>Burkholderiaceae</taxon>
        <taxon>Caballeronia</taxon>
    </lineage>
</organism>
<proteinExistence type="predicted"/>
<dbReference type="Proteomes" id="UP000054740">
    <property type="component" value="Unassembled WGS sequence"/>
</dbReference>
<reference evidence="2" key="1">
    <citation type="submission" date="2016-01" db="EMBL/GenBank/DDBJ databases">
        <authorList>
            <person name="Peeters C."/>
        </authorList>
    </citation>
    <scope>NUCLEOTIDE SEQUENCE [LARGE SCALE GENOMIC DNA]</scope>
</reference>
<evidence type="ECO:0000313" key="1">
    <source>
        <dbReference type="EMBL" id="SAL52190.1"/>
    </source>
</evidence>
<sequence>MNVSSQTAASRASTLNERAERWNRFRWSWSPATFQWDWMDHHEVPLESHRSNDGTERR</sequence>
<dbReference type="AlphaFoldDB" id="A0A158I824"/>
<accession>A0A158I824</accession>
<gene>
    <name evidence="1" type="ORF">AWB70_04312</name>
</gene>
<protein>
    <submittedName>
        <fullName evidence="1">Uncharacterized protein</fullName>
    </submittedName>
</protein>
<keyword evidence="2" id="KW-1185">Reference proteome</keyword>
<name>A0A158I824_CABCO</name>